<keyword evidence="2" id="KW-1185">Reference proteome</keyword>
<evidence type="ECO:0000313" key="2">
    <source>
        <dbReference type="Proteomes" id="UP000193642"/>
    </source>
</evidence>
<reference evidence="1 2" key="1">
    <citation type="submission" date="2016-07" db="EMBL/GenBank/DDBJ databases">
        <title>Pervasive Adenine N6-methylation of Active Genes in Fungi.</title>
        <authorList>
            <consortium name="DOE Joint Genome Institute"/>
            <person name="Mondo S.J."/>
            <person name="Dannebaum R.O."/>
            <person name="Kuo R.C."/>
            <person name="Labutti K."/>
            <person name="Haridas S."/>
            <person name="Kuo A."/>
            <person name="Salamov A."/>
            <person name="Ahrendt S.R."/>
            <person name="Lipzen A."/>
            <person name="Sullivan W."/>
            <person name="Andreopoulos W.B."/>
            <person name="Clum A."/>
            <person name="Lindquist E."/>
            <person name="Daum C."/>
            <person name="Ramamoorthy G.K."/>
            <person name="Gryganskyi A."/>
            <person name="Culley D."/>
            <person name="Magnuson J.K."/>
            <person name="James T.Y."/>
            <person name="O'Malley M.A."/>
            <person name="Stajich J.E."/>
            <person name="Spatafora J.W."/>
            <person name="Visel A."/>
            <person name="Grigoriev I.V."/>
        </authorList>
    </citation>
    <scope>NUCLEOTIDE SEQUENCE [LARGE SCALE GENOMIC DNA]</scope>
    <source>
        <strain evidence="1 2">JEL800</strain>
    </source>
</reference>
<dbReference type="EMBL" id="MCGO01000071">
    <property type="protein sequence ID" value="ORY32439.1"/>
    <property type="molecule type" value="Genomic_DNA"/>
</dbReference>
<comment type="caution">
    <text evidence="1">The sequence shown here is derived from an EMBL/GenBank/DDBJ whole genome shotgun (WGS) entry which is preliminary data.</text>
</comment>
<sequence length="51" mass="5675">MPFSAIDKSLEMVRESSMGIGEQCRGRQLTEKTRLVPESDEDCDSLEAIVS</sequence>
<gene>
    <name evidence="1" type="ORF">BCR33DRAFT_723468</name>
</gene>
<organism evidence="1 2">
    <name type="scientific">Rhizoclosmatium globosum</name>
    <dbReference type="NCBI Taxonomy" id="329046"/>
    <lineage>
        <taxon>Eukaryota</taxon>
        <taxon>Fungi</taxon>
        <taxon>Fungi incertae sedis</taxon>
        <taxon>Chytridiomycota</taxon>
        <taxon>Chytridiomycota incertae sedis</taxon>
        <taxon>Chytridiomycetes</taxon>
        <taxon>Chytridiales</taxon>
        <taxon>Chytriomycetaceae</taxon>
        <taxon>Rhizoclosmatium</taxon>
    </lineage>
</organism>
<name>A0A1Y2BC85_9FUNG</name>
<evidence type="ECO:0000313" key="1">
    <source>
        <dbReference type="EMBL" id="ORY32439.1"/>
    </source>
</evidence>
<accession>A0A1Y2BC85</accession>
<dbReference type="AlphaFoldDB" id="A0A1Y2BC85"/>
<protein>
    <submittedName>
        <fullName evidence="1">Uncharacterized protein</fullName>
    </submittedName>
</protein>
<proteinExistence type="predicted"/>
<dbReference type="Proteomes" id="UP000193642">
    <property type="component" value="Unassembled WGS sequence"/>
</dbReference>